<evidence type="ECO:0000256" key="1">
    <source>
        <dbReference type="SAM" id="SignalP"/>
    </source>
</evidence>
<name>A0A5C3Q889_9AGAR</name>
<dbReference type="STRING" id="1884261.A0A5C3Q889"/>
<dbReference type="Gene3D" id="2.60.110.10">
    <property type="entry name" value="Thaumatin"/>
    <property type="match status" value="1"/>
</dbReference>
<protein>
    <recommendedName>
        <fullName evidence="4">Glycopeptide</fullName>
    </recommendedName>
</protein>
<dbReference type="EMBL" id="ML178848">
    <property type="protein sequence ID" value="TFK97377.1"/>
    <property type="molecule type" value="Genomic_DNA"/>
</dbReference>
<dbReference type="AlphaFoldDB" id="A0A5C3Q889"/>
<feature type="signal peptide" evidence="1">
    <location>
        <begin position="1"/>
        <end position="21"/>
    </location>
</feature>
<accession>A0A5C3Q889</accession>
<proteinExistence type="predicted"/>
<evidence type="ECO:0000313" key="3">
    <source>
        <dbReference type="Proteomes" id="UP000305067"/>
    </source>
</evidence>
<evidence type="ECO:0000313" key="2">
    <source>
        <dbReference type="EMBL" id="TFK97377.1"/>
    </source>
</evidence>
<reference evidence="2 3" key="1">
    <citation type="journal article" date="2019" name="Nat. Ecol. Evol.">
        <title>Megaphylogeny resolves global patterns of mushroom evolution.</title>
        <authorList>
            <person name="Varga T."/>
            <person name="Krizsan K."/>
            <person name="Foldi C."/>
            <person name="Dima B."/>
            <person name="Sanchez-Garcia M."/>
            <person name="Sanchez-Ramirez S."/>
            <person name="Szollosi G.J."/>
            <person name="Szarkandi J.G."/>
            <person name="Papp V."/>
            <person name="Albert L."/>
            <person name="Andreopoulos W."/>
            <person name="Angelini C."/>
            <person name="Antonin V."/>
            <person name="Barry K.W."/>
            <person name="Bougher N.L."/>
            <person name="Buchanan P."/>
            <person name="Buyck B."/>
            <person name="Bense V."/>
            <person name="Catcheside P."/>
            <person name="Chovatia M."/>
            <person name="Cooper J."/>
            <person name="Damon W."/>
            <person name="Desjardin D."/>
            <person name="Finy P."/>
            <person name="Geml J."/>
            <person name="Haridas S."/>
            <person name="Hughes K."/>
            <person name="Justo A."/>
            <person name="Karasinski D."/>
            <person name="Kautmanova I."/>
            <person name="Kiss B."/>
            <person name="Kocsube S."/>
            <person name="Kotiranta H."/>
            <person name="LaButti K.M."/>
            <person name="Lechner B.E."/>
            <person name="Liimatainen K."/>
            <person name="Lipzen A."/>
            <person name="Lukacs Z."/>
            <person name="Mihaltcheva S."/>
            <person name="Morgado L.N."/>
            <person name="Niskanen T."/>
            <person name="Noordeloos M.E."/>
            <person name="Ohm R.A."/>
            <person name="Ortiz-Santana B."/>
            <person name="Ovrebo C."/>
            <person name="Racz N."/>
            <person name="Riley R."/>
            <person name="Savchenko A."/>
            <person name="Shiryaev A."/>
            <person name="Soop K."/>
            <person name="Spirin V."/>
            <person name="Szebenyi C."/>
            <person name="Tomsovsky M."/>
            <person name="Tulloss R.E."/>
            <person name="Uehling J."/>
            <person name="Grigoriev I.V."/>
            <person name="Vagvolgyi C."/>
            <person name="Papp T."/>
            <person name="Martin F.M."/>
            <person name="Miettinen O."/>
            <person name="Hibbett D.S."/>
            <person name="Nagy L.G."/>
        </authorList>
    </citation>
    <scope>NUCLEOTIDE SEQUENCE [LARGE SCALE GENOMIC DNA]</scope>
    <source>
        <strain evidence="2 3">CBS 309.79</strain>
    </source>
</reference>
<feature type="chain" id="PRO_5023107216" description="Glycopeptide" evidence="1">
    <location>
        <begin position="22"/>
        <end position="161"/>
    </location>
</feature>
<dbReference type="OrthoDB" id="3342934at2759"/>
<dbReference type="Proteomes" id="UP000305067">
    <property type="component" value="Unassembled WGS sequence"/>
</dbReference>
<dbReference type="InterPro" id="IPR037176">
    <property type="entry name" value="Osmotin/thaumatin-like_sf"/>
</dbReference>
<keyword evidence="3" id="KW-1185">Reference proteome</keyword>
<gene>
    <name evidence="2" type="ORF">BDV98DRAFT_514056</name>
</gene>
<evidence type="ECO:0008006" key="4">
    <source>
        <dbReference type="Google" id="ProtNLM"/>
    </source>
</evidence>
<dbReference type="SUPFAM" id="SSF49870">
    <property type="entry name" value="Osmotin, thaumatin-like protein"/>
    <property type="match status" value="1"/>
</dbReference>
<keyword evidence="1" id="KW-0732">Signal</keyword>
<sequence>MFRSFPTFVLGLAFAVVGSAGERHSVGFDNACGFGTPTLISGSGEVLSTGSAHTVNAGLNARAFLQTGDCGSDGARCTMVEMNLGAQSFVDISVMSGFSVETAFEFVNQCSGRGASCPNEDCPNAIRSPTDGSALVMCPSQDVDLLVRLDATTAPALEVGP</sequence>
<organism evidence="2 3">
    <name type="scientific">Pterulicium gracile</name>
    <dbReference type="NCBI Taxonomy" id="1884261"/>
    <lineage>
        <taxon>Eukaryota</taxon>
        <taxon>Fungi</taxon>
        <taxon>Dikarya</taxon>
        <taxon>Basidiomycota</taxon>
        <taxon>Agaricomycotina</taxon>
        <taxon>Agaricomycetes</taxon>
        <taxon>Agaricomycetidae</taxon>
        <taxon>Agaricales</taxon>
        <taxon>Pleurotineae</taxon>
        <taxon>Pterulaceae</taxon>
        <taxon>Pterulicium</taxon>
    </lineage>
</organism>